<dbReference type="InterPro" id="IPR007275">
    <property type="entry name" value="YTH_domain"/>
</dbReference>
<feature type="domain" description="YTH" evidence="2">
    <location>
        <begin position="135"/>
        <end position="266"/>
    </location>
</feature>
<dbReference type="PANTHER" id="PTHR12357">
    <property type="entry name" value="YTH YT521-B HOMOLOGY DOMAIN-CONTAINING"/>
    <property type="match status" value="1"/>
</dbReference>
<feature type="region of interest" description="Disordered" evidence="1">
    <location>
        <begin position="273"/>
        <end position="404"/>
    </location>
</feature>
<dbReference type="PANTHER" id="PTHR12357:SF3">
    <property type="entry name" value="YTH DOMAIN-CONTAINING PROTEIN 1"/>
    <property type="match status" value="1"/>
</dbReference>
<evidence type="ECO:0000313" key="4">
    <source>
        <dbReference type="Proteomes" id="UP000708148"/>
    </source>
</evidence>
<evidence type="ECO:0000256" key="1">
    <source>
        <dbReference type="SAM" id="MobiDB-lite"/>
    </source>
</evidence>
<dbReference type="CDD" id="cd21134">
    <property type="entry name" value="YTH"/>
    <property type="match status" value="1"/>
</dbReference>
<dbReference type="GO" id="GO:0048024">
    <property type="term" value="P:regulation of mRNA splicing, via spliceosome"/>
    <property type="evidence" value="ECO:0007669"/>
    <property type="project" value="TreeGrafter"/>
</dbReference>
<dbReference type="OrthoDB" id="306690at2759"/>
<dbReference type="GO" id="GO:1990247">
    <property type="term" value="F:N6-methyladenosine-containing RNA reader activity"/>
    <property type="evidence" value="ECO:0007669"/>
    <property type="project" value="TreeGrafter"/>
</dbReference>
<dbReference type="GO" id="GO:0005654">
    <property type="term" value="C:nucleoplasm"/>
    <property type="evidence" value="ECO:0007669"/>
    <property type="project" value="TreeGrafter"/>
</dbReference>
<feature type="compositionally biased region" description="Basic and acidic residues" evidence="1">
    <location>
        <begin position="30"/>
        <end position="46"/>
    </location>
</feature>
<sequence length="518" mass="57526">MAEELDDEDAINILDDLLAEDYLALSPEPPEGHEGEGGRKEVGEKEEGAEEKEELALKTDVVATEEDNASPKETATEEPQVQAVAAPSAAAKSLDAAPHRDKNEESLSTPKQWISGPVSGLPPGEKEMRPRPGFIWYFIMKSNTIANIDKSVEHGVWSTQPHNEAKLNYAFQESDEVRLIFSVNQSGHFQGYARMASHIHRGPKSNLWVGSAWGGLFQVEWRCRCDLSFYKVEHLVNPLNEGKPVKIAKDGQEVQREVGDELVRLMEEIAGQGEGNPLRQQSHRPVHWWPGEGRGQRVDSGMEKMCQGVDRSRDWRSGHGALGRSTGLMTPPHEAELESLRGRVRSRSDEGSQGPGSPKRARKSLRSSPGPGGRLSPGGEAQGRQVGRSPDRGSSQQEGGPPHVFDLTYDQYLDYYCKVQSRISDLYSSGQLFGGSERGRWHGFEGNGHFLKPHGAGIGPSHANGRAGPGPMSEAQYVEYCANYFRHIGRPFNKELVRQHYWRMRSQYDRQMFPRSGG</sequence>
<dbReference type="AlphaFoldDB" id="A0A8S1JDH8"/>
<name>A0A8S1JDH8_9CHLO</name>
<keyword evidence="4" id="KW-1185">Reference proteome</keyword>
<dbReference type="InterPro" id="IPR045168">
    <property type="entry name" value="YTH_prot"/>
</dbReference>
<feature type="compositionally biased region" description="Low complexity" evidence="1">
    <location>
        <begin position="79"/>
        <end position="96"/>
    </location>
</feature>
<proteinExistence type="predicted"/>
<evidence type="ECO:0000313" key="3">
    <source>
        <dbReference type="EMBL" id="CAD7703701.1"/>
    </source>
</evidence>
<organism evidence="3 4">
    <name type="scientific">Ostreobium quekettii</name>
    <dbReference type="NCBI Taxonomy" id="121088"/>
    <lineage>
        <taxon>Eukaryota</taxon>
        <taxon>Viridiplantae</taxon>
        <taxon>Chlorophyta</taxon>
        <taxon>core chlorophytes</taxon>
        <taxon>Ulvophyceae</taxon>
        <taxon>TCBD clade</taxon>
        <taxon>Bryopsidales</taxon>
        <taxon>Ostreobineae</taxon>
        <taxon>Ostreobiaceae</taxon>
        <taxon>Ostreobium</taxon>
    </lineage>
</organism>
<dbReference type="PROSITE" id="PS50882">
    <property type="entry name" value="YTH"/>
    <property type="match status" value="1"/>
</dbReference>
<accession>A0A8S1JDH8</accession>
<comment type="caution">
    <text evidence="3">The sequence shown here is derived from an EMBL/GenBank/DDBJ whole genome shotgun (WGS) entry which is preliminary data.</text>
</comment>
<dbReference type="Gene3D" id="3.10.590.10">
    <property type="entry name" value="ph1033 like domains"/>
    <property type="match status" value="1"/>
</dbReference>
<feature type="region of interest" description="Disordered" evidence="1">
    <location>
        <begin position="22"/>
        <end position="126"/>
    </location>
</feature>
<feature type="compositionally biased region" description="Basic and acidic residues" evidence="1">
    <location>
        <begin position="333"/>
        <end position="350"/>
    </location>
</feature>
<dbReference type="EMBL" id="CAJHUC010002365">
    <property type="protein sequence ID" value="CAD7703701.1"/>
    <property type="molecule type" value="Genomic_DNA"/>
</dbReference>
<dbReference type="GO" id="GO:0000398">
    <property type="term" value="P:mRNA splicing, via spliceosome"/>
    <property type="evidence" value="ECO:0007669"/>
    <property type="project" value="TreeGrafter"/>
</dbReference>
<dbReference type="GO" id="GO:0003729">
    <property type="term" value="F:mRNA binding"/>
    <property type="evidence" value="ECO:0007669"/>
    <property type="project" value="TreeGrafter"/>
</dbReference>
<dbReference type="Pfam" id="PF04146">
    <property type="entry name" value="YTH"/>
    <property type="match status" value="1"/>
</dbReference>
<dbReference type="Proteomes" id="UP000708148">
    <property type="component" value="Unassembled WGS sequence"/>
</dbReference>
<evidence type="ECO:0000259" key="2">
    <source>
        <dbReference type="PROSITE" id="PS50882"/>
    </source>
</evidence>
<reference evidence="3" key="1">
    <citation type="submission" date="2020-12" db="EMBL/GenBank/DDBJ databases">
        <authorList>
            <person name="Iha C."/>
        </authorList>
    </citation>
    <scope>NUCLEOTIDE SEQUENCE</scope>
</reference>
<gene>
    <name evidence="3" type="ORF">OSTQU699_LOCUS9058</name>
</gene>
<protein>
    <recommendedName>
        <fullName evidence="2">YTH domain-containing protein</fullName>
    </recommendedName>
</protein>